<organism evidence="3 4">
    <name type="scientific">Erwinia aphidicola</name>
    <dbReference type="NCBI Taxonomy" id="68334"/>
    <lineage>
        <taxon>Bacteria</taxon>
        <taxon>Pseudomonadati</taxon>
        <taxon>Pseudomonadota</taxon>
        <taxon>Gammaproteobacteria</taxon>
        <taxon>Enterobacterales</taxon>
        <taxon>Erwiniaceae</taxon>
        <taxon>Erwinia</taxon>
    </lineage>
</organism>
<accession>A0ABU8DBB0</accession>
<dbReference type="SMART" id="SM00421">
    <property type="entry name" value="HTH_LUXR"/>
    <property type="match status" value="1"/>
</dbReference>
<reference evidence="3 4" key="1">
    <citation type="submission" date="2024-02" db="EMBL/GenBank/DDBJ databases">
        <title>First report Erwinia aphidicola in onion in Chile.</title>
        <authorList>
            <person name="Valenzuela M."/>
            <person name="Pena M."/>
            <person name="Dutta B."/>
        </authorList>
    </citation>
    <scope>NUCLEOTIDE SEQUENCE [LARGE SCALE GENOMIC DNA]</scope>
    <source>
        <strain evidence="3 4">QCJ3A</strain>
    </source>
</reference>
<evidence type="ECO:0000313" key="3">
    <source>
        <dbReference type="EMBL" id="MEI2680803.1"/>
    </source>
</evidence>
<dbReference type="EMBL" id="JBANEI010000002">
    <property type="protein sequence ID" value="MEI2680803.1"/>
    <property type="molecule type" value="Genomic_DNA"/>
</dbReference>
<dbReference type="PRINTS" id="PR00038">
    <property type="entry name" value="HTHLUXR"/>
</dbReference>
<feature type="domain" description="HTH luxR-type" evidence="2">
    <location>
        <begin position="79"/>
        <end position="144"/>
    </location>
</feature>
<protein>
    <submittedName>
        <fullName evidence="3">LuxR C-terminal-related transcriptional regulator</fullName>
    </submittedName>
</protein>
<proteinExistence type="predicted"/>
<comment type="caution">
    <text evidence="3">The sequence shown here is derived from an EMBL/GenBank/DDBJ whole genome shotgun (WGS) entry which is preliminary data.</text>
</comment>
<evidence type="ECO:0000259" key="2">
    <source>
        <dbReference type="PROSITE" id="PS50043"/>
    </source>
</evidence>
<sequence>MTDSNNLFACIDFYKNFQHRWPTIKLVIFTRLRDPALIAYVRKTLPRCELAFKYESAIALSLCITPSRLHQQTVEEELACYQKDILTAREFYLLRFLSEGKCHKDISRRLPLSIKTISYYKLKIMEKLKCKNMADFQKRMNDFGVYYYQ</sequence>
<dbReference type="Proteomes" id="UP001306592">
    <property type="component" value="Unassembled WGS sequence"/>
</dbReference>
<dbReference type="RefSeq" id="WP_062820891.1">
    <property type="nucleotide sequence ID" value="NZ_CAKKMT010000002.1"/>
</dbReference>
<evidence type="ECO:0000256" key="1">
    <source>
        <dbReference type="ARBA" id="ARBA00023125"/>
    </source>
</evidence>
<dbReference type="Gene3D" id="1.10.10.10">
    <property type="entry name" value="Winged helix-like DNA-binding domain superfamily/Winged helix DNA-binding domain"/>
    <property type="match status" value="1"/>
</dbReference>
<gene>
    <name evidence="3" type="ORF">V8N49_03905</name>
</gene>
<dbReference type="PROSITE" id="PS50043">
    <property type="entry name" value="HTH_LUXR_2"/>
    <property type="match status" value="1"/>
</dbReference>
<keyword evidence="1" id="KW-0238">DNA-binding</keyword>
<dbReference type="InterPro" id="IPR036388">
    <property type="entry name" value="WH-like_DNA-bd_sf"/>
</dbReference>
<dbReference type="SUPFAM" id="SSF46894">
    <property type="entry name" value="C-terminal effector domain of the bipartite response regulators"/>
    <property type="match status" value="1"/>
</dbReference>
<dbReference type="CDD" id="cd06170">
    <property type="entry name" value="LuxR_C_like"/>
    <property type="match status" value="1"/>
</dbReference>
<dbReference type="InterPro" id="IPR000792">
    <property type="entry name" value="Tscrpt_reg_LuxR_C"/>
</dbReference>
<dbReference type="GeneID" id="89473927"/>
<dbReference type="InterPro" id="IPR016032">
    <property type="entry name" value="Sig_transdc_resp-reg_C-effctor"/>
</dbReference>
<name>A0ABU8DBB0_ERWAP</name>
<evidence type="ECO:0000313" key="4">
    <source>
        <dbReference type="Proteomes" id="UP001306592"/>
    </source>
</evidence>
<keyword evidence="4" id="KW-1185">Reference proteome</keyword>
<dbReference type="Pfam" id="PF00196">
    <property type="entry name" value="GerE"/>
    <property type="match status" value="1"/>
</dbReference>